<evidence type="ECO:0000256" key="10">
    <source>
        <dbReference type="SAM" id="MobiDB-lite"/>
    </source>
</evidence>
<dbReference type="EC" id="2.7.11.1" evidence="1"/>
<comment type="catalytic activity">
    <reaction evidence="8">
        <text>L-seryl-[protein] + ATP = O-phospho-L-seryl-[protein] + ADP + H(+)</text>
        <dbReference type="Rhea" id="RHEA:17989"/>
        <dbReference type="Rhea" id="RHEA-COMP:9863"/>
        <dbReference type="Rhea" id="RHEA-COMP:11604"/>
        <dbReference type="ChEBI" id="CHEBI:15378"/>
        <dbReference type="ChEBI" id="CHEBI:29999"/>
        <dbReference type="ChEBI" id="CHEBI:30616"/>
        <dbReference type="ChEBI" id="CHEBI:83421"/>
        <dbReference type="ChEBI" id="CHEBI:456216"/>
        <dbReference type="EC" id="2.7.11.1"/>
    </reaction>
</comment>
<dbReference type="GO" id="GO:0005737">
    <property type="term" value="C:cytoplasm"/>
    <property type="evidence" value="ECO:0007669"/>
    <property type="project" value="TreeGrafter"/>
</dbReference>
<feature type="compositionally biased region" description="Basic and acidic residues" evidence="10">
    <location>
        <begin position="8"/>
        <end position="21"/>
    </location>
</feature>
<dbReference type="GO" id="GO:0035556">
    <property type="term" value="P:intracellular signal transduction"/>
    <property type="evidence" value="ECO:0007669"/>
    <property type="project" value="TreeGrafter"/>
</dbReference>
<evidence type="ECO:0000256" key="2">
    <source>
        <dbReference type="ARBA" id="ARBA00022527"/>
    </source>
</evidence>
<evidence type="ECO:0000256" key="9">
    <source>
        <dbReference type="PROSITE-ProRule" id="PRU10141"/>
    </source>
</evidence>
<dbReference type="SMART" id="SM00220">
    <property type="entry name" value="S_TKc"/>
    <property type="match status" value="1"/>
</dbReference>
<comment type="catalytic activity">
    <reaction evidence="7">
        <text>L-threonyl-[protein] + ATP = O-phospho-L-threonyl-[protein] + ADP + H(+)</text>
        <dbReference type="Rhea" id="RHEA:46608"/>
        <dbReference type="Rhea" id="RHEA-COMP:11060"/>
        <dbReference type="Rhea" id="RHEA-COMP:11605"/>
        <dbReference type="ChEBI" id="CHEBI:15378"/>
        <dbReference type="ChEBI" id="CHEBI:30013"/>
        <dbReference type="ChEBI" id="CHEBI:30616"/>
        <dbReference type="ChEBI" id="CHEBI:61977"/>
        <dbReference type="ChEBI" id="CHEBI:456216"/>
        <dbReference type="EC" id="2.7.11.1"/>
    </reaction>
</comment>
<dbReference type="PANTHER" id="PTHR24346">
    <property type="entry name" value="MAP/MICROTUBULE AFFINITY-REGULATING KINASE"/>
    <property type="match status" value="1"/>
</dbReference>
<dbReference type="CDD" id="cd14075">
    <property type="entry name" value="STKc_NIM1"/>
    <property type="match status" value="1"/>
</dbReference>
<keyword evidence="4 9" id="KW-0547">Nucleotide-binding</keyword>
<dbReference type="EMBL" id="JAWJWE010000044">
    <property type="protein sequence ID" value="KAK6617402.1"/>
    <property type="molecule type" value="Genomic_DNA"/>
</dbReference>
<evidence type="ECO:0000256" key="4">
    <source>
        <dbReference type="ARBA" id="ARBA00022741"/>
    </source>
</evidence>
<name>A0AAN8S2M7_POLSC</name>
<dbReference type="GO" id="GO:0005524">
    <property type="term" value="F:ATP binding"/>
    <property type="evidence" value="ECO:0007669"/>
    <property type="project" value="UniProtKB-UniRule"/>
</dbReference>
<keyword evidence="6 9" id="KW-0067">ATP-binding</keyword>
<comment type="caution">
    <text evidence="12">The sequence shown here is derived from an EMBL/GenBank/DDBJ whole genome shotgun (WGS) entry which is preliminary data.</text>
</comment>
<dbReference type="FunFam" id="3.30.200.20:FF:000003">
    <property type="entry name" value="Non-specific serine/threonine protein kinase"/>
    <property type="match status" value="1"/>
</dbReference>
<dbReference type="Gene3D" id="1.10.510.10">
    <property type="entry name" value="Transferase(Phosphotransferase) domain 1"/>
    <property type="match status" value="2"/>
</dbReference>
<gene>
    <name evidence="12" type="ORF">RUM43_014411</name>
</gene>
<evidence type="ECO:0000313" key="13">
    <source>
        <dbReference type="Proteomes" id="UP001372834"/>
    </source>
</evidence>
<evidence type="ECO:0000256" key="3">
    <source>
        <dbReference type="ARBA" id="ARBA00022679"/>
    </source>
</evidence>
<proteinExistence type="predicted"/>
<feature type="binding site" evidence="9">
    <location>
        <position position="82"/>
    </location>
    <ligand>
        <name>ATP</name>
        <dbReference type="ChEBI" id="CHEBI:30616"/>
    </ligand>
</feature>
<dbReference type="SUPFAM" id="SSF56112">
    <property type="entry name" value="Protein kinase-like (PK-like)"/>
    <property type="match status" value="1"/>
</dbReference>
<evidence type="ECO:0000256" key="1">
    <source>
        <dbReference type="ARBA" id="ARBA00012513"/>
    </source>
</evidence>
<dbReference type="PROSITE" id="PS00108">
    <property type="entry name" value="PROTEIN_KINASE_ST"/>
    <property type="match status" value="1"/>
</dbReference>
<evidence type="ECO:0000256" key="7">
    <source>
        <dbReference type="ARBA" id="ARBA00047899"/>
    </source>
</evidence>
<dbReference type="InterPro" id="IPR017441">
    <property type="entry name" value="Protein_kinase_ATP_BS"/>
</dbReference>
<dbReference type="InterPro" id="IPR049571">
    <property type="entry name" value="NIM1K_STKc"/>
</dbReference>
<dbReference type="PROSITE" id="PS00107">
    <property type="entry name" value="PROTEIN_KINASE_ATP"/>
    <property type="match status" value="1"/>
</dbReference>
<accession>A0AAN8S2M7</accession>
<dbReference type="InterPro" id="IPR000719">
    <property type="entry name" value="Prot_kinase_dom"/>
</dbReference>
<organism evidence="12 13">
    <name type="scientific">Polyplax serrata</name>
    <name type="common">Common mouse louse</name>
    <dbReference type="NCBI Taxonomy" id="468196"/>
    <lineage>
        <taxon>Eukaryota</taxon>
        <taxon>Metazoa</taxon>
        <taxon>Ecdysozoa</taxon>
        <taxon>Arthropoda</taxon>
        <taxon>Hexapoda</taxon>
        <taxon>Insecta</taxon>
        <taxon>Pterygota</taxon>
        <taxon>Neoptera</taxon>
        <taxon>Paraneoptera</taxon>
        <taxon>Psocodea</taxon>
        <taxon>Troctomorpha</taxon>
        <taxon>Phthiraptera</taxon>
        <taxon>Anoplura</taxon>
        <taxon>Polyplacidae</taxon>
        <taxon>Polyplax</taxon>
    </lineage>
</organism>
<reference evidence="12 13" key="1">
    <citation type="submission" date="2023-10" db="EMBL/GenBank/DDBJ databases">
        <title>Genomes of two closely related lineages of the louse Polyplax serrata with different host specificities.</title>
        <authorList>
            <person name="Martinu J."/>
            <person name="Tarabai H."/>
            <person name="Stefka J."/>
            <person name="Hypsa V."/>
        </authorList>
    </citation>
    <scope>NUCLEOTIDE SEQUENCE [LARGE SCALE GENOMIC DNA]</scope>
    <source>
        <strain evidence="12">HR10_N</strain>
    </source>
</reference>
<evidence type="ECO:0000313" key="12">
    <source>
        <dbReference type="EMBL" id="KAK6617402.1"/>
    </source>
</evidence>
<keyword evidence="2" id="KW-0723">Serine/threonine-protein kinase</keyword>
<dbReference type="GO" id="GO:0000226">
    <property type="term" value="P:microtubule cytoskeleton organization"/>
    <property type="evidence" value="ECO:0007669"/>
    <property type="project" value="TreeGrafter"/>
</dbReference>
<dbReference type="AlphaFoldDB" id="A0AAN8S2M7"/>
<evidence type="ECO:0000256" key="5">
    <source>
        <dbReference type="ARBA" id="ARBA00022777"/>
    </source>
</evidence>
<evidence type="ECO:0000256" key="6">
    <source>
        <dbReference type="ARBA" id="ARBA00022840"/>
    </source>
</evidence>
<dbReference type="InterPro" id="IPR011009">
    <property type="entry name" value="Kinase-like_dom_sf"/>
</dbReference>
<feature type="region of interest" description="Disordered" evidence="10">
    <location>
        <begin position="1"/>
        <end position="22"/>
    </location>
</feature>
<feature type="domain" description="Protein kinase" evidence="11">
    <location>
        <begin position="53"/>
        <end position="349"/>
    </location>
</feature>
<sequence length="558" mass="62475">MPCPEDPQLERTDSAESDGKNSGETQYEKLMYSLHHDPKWSQEVNLGRRVGLYKFRCKLGCGNFSQVKLAIHQLTKERVAIKIVDKGMLDDKMMRMLNQEISTMESMHHPNLIRLYEVMETYSKLFLVMEYASGGELYNKVTTMGKFEEVVARNLFAQICSAVSHMQPFVENMEQPSGKSNLCKNLCLASARIFVTTYFDSNQKLVYLQHDLHIIHRDIKAENVFFSSPNKVKLGDFGFSAQLTEGSNQKLNTFCGSPPYAAPELFCDENYIGGPVDIWALGILLYFMVVGRMPFKGQNVPTLKTNILAGVYNVPSYLSKECADLIEAILQQNPLNRLTITSILSSDWLKGITLPSPSDPSETYILAPTIKHSSPCEGGSAITPYSTIEQTARERLDDLGITGQVLEAHSQGSRSHIIGAYRIVVHRVQKQLSSFLDVDGCLSQTVSETFPPEKKKSEKPGGKSDGKFFVRPFLSKETSREDAFLNCWRRKASSDEIYSLAQSKDSTVEAKQTDRLADTGEKSKFPLFQPRTSHSAKGNVSEDRVDSSVVRSTTCSIL</sequence>
<keyword evidence="5" id="KW-0418">Kinase</keyword>
<evidence type="ECO:0000259" key="11">
    <source>
        <dbReference type="PROSITE" id="PS50011"/>
    </source>
</evidence>
<protein>
    <recommendedName>
        <fullName evidence="1">non-specific serine/threonine protein kinase</fullName>
        <ecNumber evidence="1">2.7.11.1</ecNumber>
    </recommendedName>
</protein>
<keyword evidence="3" id="KW-0808">Transferase</keyword>
<dbReference type="Proteomes" id="UP001372834">
    <property type="component" value="Unassembled WGS sequence"/>
</dbReference>
<feature type="region of interest" description="Disordered" evidence="10">
    <location>
        <begin position="509"/>
        <end position="545"/>
    </location>
</feature>
<dbReference type="PANTHER" id="PTHR24346:SF49">
    <property type="entry name" value="NIM1 SERINE_THREONINE PROTEIN KINASE"/>
    <property type="match status" value="1"/>
</dbReference>
<dbReference type="PROSITE" id="PS50011">
    <property type="entry name" value="PROTEIN_KINASE_DOM"/>
    <property type="match status" value="1"/>
</dbReference>
<dbReference type="Pfam" id="PF00069">
    <property type="entry name" value="Pkinase"/>
    <property type="match status" value="2"/>
</dbReference>
<dbReference type="GO" id="GO:0050321">
    <property type="term" value="F:tau-protein kinase activity"/>
    <property type="evidence" value="ECO:0007669"/>
    <property type="project" value="TreeGrafter"/>
</dbReference>
<feature type="compositionally biased region" description="Basic and acidic residues" evidence="10">
    <location>
        <begin position="509"/>
        <end position="524"/>
    </location>
</feature>
<evidence type="ECO:0000256" key="8">
    <source>
        <dbReference type="ARBA" id="ARBA00048679"/>
    </source>
</evidence>
<dbReference type="InterPro" id="IPR008271">
    <property type="entry name" value="Ser/Thr_kinase_AS"/>
</dbReference>